<organism evidence="1 2">
    <name type="scientific">Desulfamplus magnetovallimortis</name>
    <dbReference type="NCBI Taxonomy" id="1246637"/>
    <lineage>
        <taxon>Bacteria</taxon>
        <taxon>Pseudomonadati</taxon>
        <taxon>Thermodesulfobacteriota</taxon>
        <taxon>Desulfobacteria</taxon>
        <taxon>Desulfobacterales</taxon>
        <taxon>Desulfobacteraceae</taxon>
        <taxon>Desulfamplus</taxon>
    </lineage>
</organism>
<dbReference type="Proteomes" id="UP000191931">
    <property type="component" value="Unassembled WGS sequence"/>
</dbReference>
<name>A0A1W1HAT9_9BACT</name>
<proteinExistence type="predicted"/>
<reference evidence="1 2" key="1">
    <citation type="submission" date="2017-03" db="EMBL/GenBank/DDBJ databases">
        <authorList>
            <person name="Afonso C.L."/>
            <person name="Miller P.J."/>
            <person name="Scott M.A."/>
            <person name="Spackman E."/>
            <person name="Goraichik I."/>
            <person name="Dimitrov K.M."/>
            <person name="Suarez D.L."/>
            <person name="Swayne D.E."/>
        </authorList>
    </citation>
    <scope>NUCLEOTIDE SEQUENCE [LARGE SCALE GENOMIC DNA]</scope>
    <source>
        <strain evidence="1">PRJEB14757</strain>
    </source>
</reference>
<accession>A0A1W1HAT9</accession>
<dbReference type="EMBL" id="FWEV01000100">
    <property type="protein sequence ID" value="SLM29614.1"/>
    <property type="molecule type" value="Genomic_DNA"/>
</dbReference>
<evidence type="ECO:0000313" key="2">
    <source>
        <dbReference type="Proteomes" id="UP000191931"/>
    </source>
</evidence>
<dbReference type="AlphaFoldDB" id="A0A1W1HAT9"/>
<keyword evidence="2" id="KW-1185">Reference proteome</keyword>
<sequence>MKRMTSKQIEVEAGRIFGASWKKREKSDESLSKQLQKAIDEADLPKQKLEMAKYLIECAGDLD</sequence>
<evidence type="ECO:0000313" key="1">
    <source>
        <dbReference type="EMBL" id="SLM29614.1"/>
    </source>
</evidence>
<protein>
    <submittedName>
        <fullName evidence="1">Uncharacterized protein</fullName>
    </submittedName>
</protein>
<gene>
    <name evidence="1" type="ORF">MTBBW1_1890012</name>
</gene>
<dbReference type="RefSeq" id="WP_080806687.1">
    <property type="nucleotide sequence ID" value="NZ_LT828554.1"/>
</dbReference>